<reference evidence="2 3" key="1">
    <citation type="submission" date="2021-02" db="EMBL/GenBank/DDBJ databases">
        <title>Genome assembly of Pseudopithomyces chartarum.</title>
        <authorList>
            <person name="Jauregui R."/>
            <person name="Singh J."/>
            <person name="Voisey C."/>
        </authorList>
    </citation>
    <scope>NUCLEOTIDE SEQUENCE [LARGE SCALE GENOMIC DNA]</scope>
    <source>
        <strain evidence="2 3">AGR01</strain>
    </source>
</reference>
<sequence length="321" mass="33528">MDSDTIAGIAKRNPGKVVGVKLTCGSVAKITRLTAELREEPARKGHRLPEAGSWTDIHDHQSTSVRISEHILTASRSPSEFSTFGGQSDFLIGGLASGSQGCVAAFSNVFPKTIKRIYDLYTQGKTEEALALHRKAALAESPVKAGIASTKYAVSQFSAVDAGIESPEEKLFPRKPYLPVGDAVKTNVKKTIIKHYTISSTHQTNPITTITTPITPHPTSTFPAFPSKTSPAPVCPAPVCPVPVCPAPVGPAPVGPPNPTVVLPVPPPTTTPPVPKLTTSPPSNVCSGPPSVNVTPPTTTSPLELVATTSPPPNVNVTTPV</sequence>
<comment type="caution">
    <text evidence="2">The sequence shown here is derived from an EMBL/GenBank/DDBJ whole genome shotgun (WGS) entry which is preliminary data.</text>
</comment>
<evidence type="ECO:0000313" key="2">
    <source>
        <dbReference type="EMBL" id="KAK3201167.1"/>
    </source>
</evidence>
<dbReference type="EMBL" id="WVTA01000017">
    <property type="protein sequence ID" value="KAK3201167.1"/>
    <property type="molecule type" value="Genomic_DNA"/>
</dbReference>
<name>A0AAN6LN85_9PLEO</name>
<dbReference type="InterPro" id="IPR002220">
    <property type="entry name" value="DapA-like"/>
</dbReference>
<accession>A0AAN6LN85</accession>
<gene>
    <name evidence="2" type="ORF">GRF29_213g1209381</name>
</gene>
<dbReference type="SUPFAM" id="SSF51569">
    <property type="entry name" value="Aldolase"/>
    <property type="match status" value="1"/>
</dbReference>
<dbReference type="Pfam" id="PF00701">
    <property type="entry name" value="DHDPS"/>
    <property type="match status" value="1"/>
</dbReference>
<dbReference type="CDD" id="cd00408">
    <property type="entry name" value="DHDPS-like"/>
    <property type="match status" value="1"/>
</dbReference>
<proteinExistence type="predicted"/>
<dbReference type="Proteomes" id="UP001280581">
    <property type="component" value="Unassembled WGS sequence"/>
</dbReference>
<keyword evidence="3" id="KW-1185">Reference proteome</keyword>
<organism evidence="2 3">
    <name type="scientific">Pseudopithomyces chartarum</name>
    <dbReference type="NCBI Taxonomy" id="1892770"/>
    <lineage>
        <taxon>Eukaryota</taxon>
        <taxon>Fungi</taxon>
        <taxon>Dikarya</taxon>
        <taxon>Ascomycota</taxon>
        <taxon>Pezizomycotina</taxon>
        <taxon>Dothideomycetes</taxon>
        <taxon>Pleosporomycetidae</taxon>
        <taxon>Pleosporales</taxon>
        <taxon>Massarineae</taxon>
        <taxon>Didymosphaeriaceae</taxon>
        <taxon>Pseudopithomyces</taxon>
    </lineage>
</organism>
<feature type="compositionally biased region" description="Low complexity" evidence="1">
    <location>
        <begin position="289"/>
        <end position="321"/>
    </location>
</feature>
<dbReference type="GO" id="GO:0008840">
    <property type="term" value="F:4-hydroxy-tetrahydrodipicolinate synthase activity"/>
    <property type="evidence" value="ECO:0007669"/>
    <property type="project" value="TreeGrafter"/>
</dbReference>
<dbReference type="PANTHER" id="PTHR12128:SF47">
    <property type="entry name" value="DIHYDRODIPICOLINATE SYNTHASE-RELATED"/>
    <property type="match status" value="1"/>
</dbReference>
<dbReference type="AlphaFoldDB" id="A0AAN6LN85"/>
<dbReference type="Gene3D" id="3.20.20.70">
    <property type="entry name" value="Aldolase class I"/>
    <property type="match status" value="1"/>
</dbReference>
<feature type="region of interest" description="Disordered" evidence="1">
    <location>
        <begin position="270"/>
        <end position="321"/>
    </location>
</feature>
<evidence type="ECO:0000256" key="1">
    <source>
        <dbReference type="SAM" id="MobiDB-lite"/>
    </source>
</evidence>
<protein>
    <submittedName>
        <fullName evidence="2">Uncharacterized protein</fullName>
    </submittedName>
</protein>
<dbReference type="PANTHER" id="PTHR12128">
    <property type="entry name" value="DIHYDRODIPICOLINATE SYNTHASE"/>
    <property type="match status" value="1"/>
</dbReference>
<dbReference type="InterPro" id="IPR013785">
    <property type="entry name" value="Aldolase_TIM"/>
</dbReference>
<evidence type="ECO:0000313" key="3">
    <source>
        <dbReference type="Proteomes" id="UP001280581"/>
    </source>
</evidence>